<evidence type="ECO:0000313" key="8">
    <source>
        <dbReference type="Proteomes" id="UP001189122"/>
    </source>
</evidence>
<dbReference type="InterPro" id="IPR036312">
    <property type="entry name" value="Bifun_inhib/LTP/seed_sf"/>
</dbReference>
<dbReference type="InterPro" id="IPR043325">
    <property type="entry name" value="LTSS"/>
</dbReference>
<organism evidence="7">
    <name type="scientific">Spirodela intermedia</name>
    <name type="common">Intermediate duckweed</name>
    <dbReference type="NCBI Taxonomy" id="51605"/>
    <lineage>
        <taxon>Eukaryota</taxon>
        <taxon>Viridiplantae</taxon>
        <taxon>Streptophyta</taxon>
        <taxon>Embryophyta</taxon>
        <taxon>Tracheophyta</taxon>
        <taxon>Spermatophyta</taxon>
        <taxon>Magnoliopsida</taxon>
        <taxon>Liliopsida</taxon>
        <taxon>Araceae</taxon>
        <taxon>Lemnoideae</taxon>
        <taxon>Spirodela</taxon>
    </lineage>
</organism>
<feature type="signal peptide" evidence="5">
    <location>
        <begin position="1"/>
        <end position="30"/>
    </location>
</feature>
<keyword evidence="2 5" id="KW-0732">Signal</keyword>
<dbReference type="AlphaFoldDB" id="A0A7I8J5X9"/>
<proteinExistence type="inferred from homology"/>
<feature type="chain" id="PRO_5029592279" description="Bifunctional inhibitor/plant lipid transfer protein/seed storage helical domain-containing protein" evidence="5">
    <location>
        <begin position="31"/>
        <end position="210"/>
    </location>
</feature>
<dbReference type="EMBL" id="CACRZD030000009">
    <property type="protein sequence ID" value="CAA6664842.1"/>
    <property type="molecule type" value="Genomic_DNA"/>
</dbReference>
<dbReference type="Proteomes" id="UP001189122">
    <property type="component" value="Unassembled WGS sequence"/>
</dbReference>
<name>A0A7I8J5X9_SPIIN</name>
<dbReference type="EMBL" id="LR743596">
    <property type="protein sequence ID" value="CAA2625470.1"/>
    <property type="molecule type" value="Genomic_DNA"/>
</dbReference>
<feature type="domain" description="Bifunctional inhibitor/plant lipid transfer protein/seed storage helical" evidence="6">
    <location>
        <begin position="24"/>
        <end position="105"/>
    </location>
</feature>
<evidence type="ECO:0000256" key="3">
    <source>
        <dbReference type="ARBA" id="ARBA00023157"/>
    </source>
</evidence>
<evidence type="ECO:0000256" key="2">
    <source>
        <dbReference type="ARBA" id="ARBA00022729"/>
    </source>
</evidence>
<comment type="similarity">
    <text evidence="1">Belongs to the plant LTP family.</text>
</comment>
<dbReference type="Gene3D" id="1.10.110.10">
    <property type="entry name" value="Plant lipid-transfer and hydrophobic proteins"/>
    <property type="match status" value="1"/>
</dbReference>
<evidence type="ECO:0000256" key="4">
    <source>
        <dbReference type="ARBA" id="ARBA00023180"/>
    </source>
</evidence>
<keyword evidence="8" id="KW-1185">Reference proteome</keyword>
<sequence length="210" mass="20787">MVPPSSTSAATATLALLALILPSATQPTDAGCSGRLLLLLPCLPYVQGAARAPPTTCCDGLAAVFVRQPACACAALDHAATFPVNRTLARQLPAACNLAAGPSACSAPPPPAVPPSPAAAAGEYSATAAACPSVERTTDCSSLSLFLCAVCPAGTVTLPPLGDRSGQPSAGSRLAPPAGAAALSLLGGGPRLLRSKPLLLMNISSHPHRR</sequence>
<protein>
    <recommendedName>
        <fullName evidence="6">Bifunctional inhibitor/plant lipid transfer protein/seed storage helical domain-containing protein</fullName>
    </recommendedName>
</protein>
<dbReference type="Pfam" id="PF14368">
    <property type="entry name" value="LTP_2"/>
    <property type="match status" value="1"/>
</dbReference>
<dbReference type="CDD" id="cd00010">
    <property type="entry name" value="AAI_LTSS"/>
    <property type="match status" value="1"/>
</dbReference>
<evidence type="ECO:0000313" key="7">
    <source>
        <dbReference type="EMBL" id="CAA2625470.1"/>
    </source>
</evidence>
<evidence type="ECO:0000256" key="5">
    <source>
        <dbReference type="SAM" id="SignalP"/>
    </source>
</evidence>
<keyword evidence="4" id="KW-0325">Glycoprotein</keyword>
<gene>
    <name evidence="7" type="ORF">SI7747_09011231</name>
</gene>
<dbReference type="PANTHER" id="PTHR33044">
    <property type="entry name" value="BIFUNCTIONAL INHIBITOR/LIPID-TRANSFER PROTEIN/SEED STORAGE 2S ALBUMIN SUPERFAMILY PROTEIN-RELATED"/>
    <property type="match status" value="1"/>
</dbReference>
<dbReference type="SUPFAM" id="SSF47699">
    <property type="entry name" value="Bifunctional inhibitor/lipid-transfer protein/seed storage 2S albumin"/>
    <property type="match status" value="1"/>
</dbReference>
<keyword evidence="3" id="KW-1015">Disulfide bond</keyword>
<reference evidence="7 8" key="1">
    <citation type="submission" date="2019-12" db="EMBL/GenBank/DDBJ databases">
        <authorList>
            <person name="Scholz U."/>
            <person name="Mascher M."/>
            <person name="Fiebig A."/>
        </authorList>
    </citation>
    <scope>NUCLEOTIDE SEQUENCE</scope>
</reference>
<accession>A0A7I8J5X9</accession>
<dbReference type="InterPro" id="IPR016140">
    <property type="entry name" value="Bifunc_inhib/LTP/seed_store"/>
</dbReference>
<evidence type="ECO:0000256" key="1">
    <source>
        <dbReference type="ARBA" id="ARBA00009748"/>
    </source>
</evidence>
<evidence type="ECO:0000259" key="6">
    <source>
        <dbReference type="Pfam" id="PF14368"/>
    </source>
</evidence>